<keyword evidence="10 13" id="KW-1278">Translocase</keyword>
<feature type="binding site" evidence="13">
    <location>
        <position position="182"/>
    </location>
    <ligand>
        <name>ATP</name>
        <dbReference type="ChEBI" id="CHEBI:30616"/>
    </ligand>
</feature>
<dbReference type="GO" id="GO:0065002">
    <property type="term" value="P:intracellular protein transmembrane transport"/>
    <property type="evidence" value="ECO:0007669"/>
    <property type="project" value="UniProtKB-UniRule"/>
</dbReference>
<comment type="catalytic activity">
    <reaction evidence="13">
        <text>ATP + H2O + cellular proteinSide 1 = ADP + phosphate + cellular proteinSide 2.</text>
        <dbReference type="EC" id="7.4.2.8"/>
    </reaction>
</comment>
<protein>
    <recommendedName>
        <fullName evidence="13">Protein translocase subunit SecA</fullName>
        <ecNumber evidence="13">7.4.2.8</ecNumber>
    </recommendedName>
</protein>
<evidence type="ECO:0000256" key="8">
    <source>
        <dbReference type="ARBA" id="ARBA00022840"/>
    </source>
</evidence>
<dbReference type="PROSITE" id="PS51196">
    <property type="entry name" value="SECA_MOTOR_DEAD"/>
    <property type="match status" value="1"/>
</dbReference>
<dbReference type="EC" id="7.4.2.8" evidence="13"/>
<dbReference type="Pfam" id="PF07517">
    <property type="entry name" value="SecA_DEAD"/>
    <property type="match status" value="1"/>
</dbReference>
<dbReference type="GO" id="GO:0005886">
    <property type="term" value="C:plasma membrane"/>
    <property type="evidence" value="ECO:0007669"/>
    <property type="project" value="UniProtKB-SubCell"/>
</dbReference>
<evidence type="ECO:0000256" key="2">
    <source>
        <dbReference type="ARBA" id="ARBA00007650"/>
    </source>
</evidence>
<dbReference type="InterPro" id="IPR014001">
    <property type="entry name" value="Helicase_ATP-bd"/>
</dbReference>
<dbReference type="GO" id="GO:0017038">
    <property type="term" value="P:protein import"/>
    <property type="evidence" value="ECO:0007669"/>
    <property type="project" value="InterPro"/>
</dbReference>
<evidence type="ECO:0000256" key="12">
    <source>
        <dbReference type="ARBA" id="ARBA00023136"/>
    </source>
</evidence>
<dbReference type="FunFam" id="3.40.50.300:FF:000694">
    <property type="entry name" value="Preprotein translocase subunit SecA"/>
    <property type="match status" value="1"/>
</dbReference>
<evidence type="ECO:0000259" key="16">
    <source>
        <dbReference type="PROSITE" id="PS51192"/>
    </source>
</evidence>
<keyword evidence="14" id="KW-0175">Coiled coil</keyword>
<reference evidence="19 20" key="1">
    <citation type="submission" date="2018-05" db="EMBL/GenBank/DDBJ databases">
        <title>Candidatus Cardinium hertigii Genome Assembly.</title>
        <authorList>
            <person name="Showmaker K.C."/>
            <person name="Walden K.O."/>
            <person name="Fields C.J."/>
            <person name="Lambert K.N."/>
            <person name="Hudson M.E."/>
        </authorList>
    </citation>
    <scope>NUCLEOTIDE SEQUENCE [LARGE SCALE GENOMIC DNA]</scope>
    <source>
        <strain evidence="20">cHgTN10</strain>
    </source>
</reference>
<dbReference type="Gene3D" id="3.90.1440.10">
    <property type="entry name" value="SecA, preprotein cross-linking domain"/>
    <property type="match status" value="1"/>
</dbReference>
<feature type="coiled-coil region" evidence="14">
    <location>
        <begin position="71"/>
        <end position="105"/>
    </location>
</feature>
<comment type="function">
    <text evidence="13">Part of the Sec protein translocase complex. Interacts with the SecYEG preprotein conducting channel. Has a central role in coupling the hydrolysis of ATP to the transfer of proteins into and across the cell membrane, serving as an ATP-driven molecular motor driving the stepwise translocation of polypeptide chains across the membrane.</text>
</comment>
<proteinExistence type="inferred from homology"/>
<dbReference type="InterPro" id="IPR011130">
    <property type="entry name" value="SecA_preprotein_X-link_dom"/>
</dbReference>
<comment type="similarity">
    <text evidence="2 13">Belongs to the SecA family.</text>
</comment>
<dbReference type="InterPro" id="IPR020937">
    <property type="entry name" value="SecA_CS"/>
</dbReference>
<keyword evidence="6" id="KW-0997">Cell inner membrane</keyword>
<evidence type="ECO:0000256" key="7">
    <source>
        <dbReference type="ARBA" id="ARBA00022741"/>
    </source>
</evidence>
<evidence type="ECO:0000256" key="1">
    <source>
        <dbReference type="ARBA" id="ARBA00004496"/>
    </source>
</evidence>
<dbReference type="PRINTS" id="PR00906">
    <property type="entry name" value="SECA"/>
</dbReference>
<gene>
    <name evidence="13 19" type="primary">secA</name>
    <name evidence="19" type="ORF">DK880_00674</name>
</gene>
<dbReference type="InterPro" id="IPR000185">
    <property type="entry name" value="SecA"/>
</dbReference>
<dbReference type="CDD" id="cd18803">
    <property type="entry name" value="SF2_C_secA"/>
    <property type="match status" value="1"/>
</dbReference>
<dbReference type="GO" id="GO:0006605">
    <property type="term" value="P:protein targeting"/>
    <property type="evidence" value="ECO:0007669"/>
    <property type="project" value="UniProtKB-UniRule"/>
</dbReference>
<dbReference type="SMART" id="SM00958">
    <property type="entry name" value="SecA_PP_bind"/>
    <property type="match status" value="1"/>
</dbReference>
<dbReference type="InterPro" id="IPR011116">
    <property type="entry name" value="SecA_Wing/Scaffold"/>
</dbReference>
<dbReference type="Gene3D" id="1.10.3060.10">
    <property type="entry name" value="Helical scaffold and wing domains of SecA"/>
    <property type="match status" value="1"/>
</dbReference>
<dbReference type="InterPro" id="IPR014018">
    <property type="entry name" value="SecA_motor_DEAD"/>
</dbReference>
<keyword evidence="4 13" id="KW-1003">Cell membrane</keyword>
<evidence type="ECO:0000259" key="18">
    <source>
        <dbReference type="PROSITE" id="PS51196"/>
    </source>
</evidence>
<evidence type="ECO:0000256" key="15">
    <source>
        <dbReference type="SAM" id="MobiDB-lite"/>
    </source>
</evidence>
<dbReference type="InterPro" id="IPR044722">
    <property type="entry name" value="SecA_SF2_C"/>
</dbReference>
<dbReference type="GO" id="GO:0005524">
    <property type="term" value="F:ATP binding"/>
    <property type="evidence" value="ECO:0007669"/>
    <property type="project" value="UniProtKB-UniRule"/>
</dbReference>
<dbReference type="Pfam" id="PF21090">
    <property type="entry name" value="P-loop_SecA"/>
    <property type="match status" value="1"/>
</dbReference>
<keyword evidence="3 13" id="KW-0813">Transport</keyword>
<evidence type="ECO:0000256" key="14">
    <source>
        <dbReference type="SAM" id="Coils"/>
    </source>
</evidence>
<dbReference type="InterPro" id="IPR027417">
    <property type="entry name" value="P-loop_NTPase"/>
</dbReference>
<dbReference type="PROSITE" id="PS51192">
    <property type="entry name" value="HELICASE_ATP_BIND_1"/>
    <property type="match status" value="1"/>
</dbReference>
<evidence type="ECO:0000256" key="4">
    <source>
        <dbReference type="ARBA" id="ARBA00022475"/>
    </source>
</evidence>
<dbReference type="Pfam" id="PF01043">
    <property type="entry name" value="SecA_PP_bind"/>
    <property type="match status" value="1"/>
</dbReference>
<feature type="binding site" evidence="13">
    <location>
        <begin position="200"/>
        <end position="204"/>
    </location>
    <ligand>
        <name>ATP</name>
        <dbReference type="ChEBI" id="CHEBI:30616"/>
    </ligand>
</feature>
<dbReference type="SUPFAM" id="SSF52540">
    <property type="entry name" value="P-loop containing nucleoside triphosphate hydrolases"/>
    <property type="match status" value="2"/>
</dbReference>
<dbReference type="SMART" id="SM00957">
    <property type="entry name" value="SecA_DEAD"/>
    <property type="match status" value="1"/>
</dbReference>
<evidence type="ECO:0000256" key="6">
    <source>
        <dbReference type="ARBA" id="ARBA00022519"/>
    </source>
</evidence>
<dbReference type="PROSITE" id="PS01312">
    <property type="entry name" value="SECA"/>
    <property type="match status" value="1"/>
</dbReference>
<dbReference type="RefSeq" id="WP_109997389.1">
    <property type="nucleotide sequence ID" value="NZ_CP029619.1"/>
</dbReference>
<dbReference type="SUPFAM" id="SSF81886">
    <property type="entry name" value="Helical scaffold and wing domains of SecA"/>
    <property type="match status" value="1"/>
</dbReference>
<feature type="domain" description="SecA family profile" evidence="18">
    <location>
        <begin position="3"/>
        <end position="777"/>
    </location>
</feature>
<dbReference type="InterPro" id="IPR036266">
    <property type="entry name" value="SecA_Wing/Scaffold_sf"/>
</dbReference>
<dbReference type="HAMAP" id="MF_01382">
    <property type="entry name" value="SecA"/>
    <property type="match status" value="1"/>
</dbReference>
<feature type="domain" description="Helicase C-terminal" evidence="17">
    <location>
        <begin position="624"/>
        <end position="793"/>
    </location>
</feature>
<organism evidence="19 20">
    <name type="scientific">Candidatus Cardinium hertigii</name>
    <dbReference type="NCBI Taxonomy" id="247481"/>
    <lineage>
        <taxon>Bacteria</taxon>
        <taxon>Pseudomonadati</taxon>
        <taxon>Bacteroidota</taxon>
        <taxon>Cytophagia</taxon>
        <taxon>Cytophagales</taxon>
        <taxon>Amoebophilaceae</taxon>
        <taxon>Candidatus Cardinium</taxon>
    </lineage>
</organism>
<dbReference type="CDD" id="cd17928">
    <property type="entry name" value="DEXDc_SecA"/>
    <property type="match status" value="1"/>
</dbReference>
<dbReference type="NCBIfam" id="NF009536">
    <property type="entry name" value="PRK12901.1"/>
    <property type="match status" value="1"/>
</dbReference>
<accession>A0A2Z3L9E2</accession>
<keyword evidence="20" id="KW-1185">Reference proteome</keyword>
<evidence type="ECO:0000256" key="13">
    <source>
        <dbReference type="HAMAP-Rule" id="MF_01382"/>
    </source>
</evidence>
<evidence type="ECO:0000256" key="3">
    <source>
        <dbReference type="ARBA" id="ARBA00022448"/>
    </source>
</evidence>
<dbReference type="Pfam" id="PF07516">
    <property type="entry name" value="SecA_SW"/>
    <property type="match status" value="1"/>
</dbReference>
<evidence type="ECO:0000313" key="19">
    <source>
        <dbReference type="EMBL" id="AWN81987.1"/>
    </source>
</evidence>
<feature type="region of interest" description="Disordered" evidence="15">
    <location>
        <begin position="723"/>
        <end position="742"/>
    </location>
</feature>
<evidence type="ECO:0000259" key="17">
    <source>
        <dbReference type="PROSITE" id="PS51194"/>
    </source>
</evidence>
<dbReference type="InterPro" id="IPR001650">
    <property type="entry name" value="Helicase_C-like"/>
</dbReference>
<keyword evidence="9 13" id="KW-0653">Protein transport</keyword>
<dbReference type="GO" id="GO:0043952">
    <property type="term" value="P:protein transport by the Sec complex"/>
    <property type="evidence" value="ECO:0007669"/>
    <property type="project" value="TreeGrafter"/>
</dbReference>
<dbReference type="SUPFAM" id="SSF81767">
    <property type="entry name" value="Pre-protein crosslinking domain of SecA"/>
    <property type="match status" value="1"/>
</dbReference>
<comment type="subunit">
    <text evidence="13">Monomer and homodimer. Part of the essential Sec protein translocation apparatus which comprises SecA, SecYEG and auxiliary proteins SecDF. Other proteins may also be involved.</text>
</comment>
<dbReference type="PROSITE" id="PS51194">
    <property type="entry name" value="HELICASE_CTER"/>
    <property type="match status" value="1"/>
</dbReference>
<sequence length="1037" mass="118089">MLKRFISKIFTSAKEKRIHCYKQKVKEINKFCESLHSLSHDQLREEVIKIRQTIKGRLHPIESAMVCVQQAIAAEEQLTDLSTLVHQQEDQYKQLESLQKEHKLALAEVLDQVLIAVFALVKETARRFRDNEQLRVIATDFDRAVAASKSYPLIKGAHAIWKNRWDVTGHQLVWEMVHYDVQLIGGMVLHEGAIAEMATGEGKTFITTLAAFLNALSGKGVHVVTVNDYLAKRDAEWIAPIFEFHGLTVACIDCYPAYSTERQYAYQADIIFGTNNEFGFDYLRDNMATDASDLVQREHYFAIVDEVDSVLIDDARTPLLISGPVEESDEHIYKALAPKVAQLYKLQKELVIAFLQDAKQKIKSGKKEEGGLSLFRAYRGLPRYKPLIKFLSEQGIRQLLDSVESYYLQENAKMMPQADEPLFFSIDERHNNVEITEKGLSYLKEQAEDPEFFILPDVAAHIAAIENDASLKQEESVAIRTQFQQTYKAKAQRIHALHQLLKAYTLFEKDVAYIIVNREVKIVDEQTGRVLEGRRYSDGLHQALEAKEGVPIEKPTQTYASITLQSYFHMYDKLAGMTGTAETDAEEFWEIYGLAVVTIPTHKPLLRADKEDKVYKTVREKFNAIIEEIVALSGQERPVLVGTTSVEISELVSRMLSFRKIPHQILNAKHHQKEAEIVAQAGVSGTVTIATNMAGRGTDIKLTAEAKTAGGLAIIGTERHESRRVDRQLRGRSGRQGDPGSSQFFLSLEDSLMRLFGSDRIAAIMDKMGLEEGEVIQHSIVSRSIERAQKKVEQNNFAMRKRLLEYDSEMGTHRNAVYQRRTHALLGKGVEVDVMHMLYDTVTNIVEHEDSRLDSHYFNPIFASLFGVPTAFSESFFVGKKKALLIEELYTYLVKLYQERLVALQTKLWHSFQGVVRTGKQRSMVAAPFFDGKTYVKAEAYPDVFLASQGRALIKHLTCVVVLHIIDQHWKSHLRVMDDLKQSVQNAVYERQDPIITFKFEAYHLFRKFMATISQEIVSFLFHADLYLQLPSPNGRQ</sequence>
<name>A0A2Z3L9E2_9BACT</name>
<dbReference type="Gene3D" id="3.40.50.300">
    <property type="entry name" value="P-loop containing nucleotide triphosphate hydrolases"/>
    <property type="match status" value="3"/>
</dbReference>
<dbReference type="OrthoDB" id="9805579at2"/>
<keyword evidence="7 13" id="KW-0547">Nucleotide-binding</keyword>
<keyword evidence="11 13" id="KW-0811">Translocation</keyword>
<dbReference type="GO" id="GO:0031522">
    <property type="term" value="C:cell envelope Sec protein transport complex"/>
    <property type="evidence" value="ECO:0007669"/>
    <property type="project" value="TreeGrafter"/>
</dbReference>
<evidence type="ECO:0000256" key="10">
    <source>
        <dbReference type="ARBA" id="ARBA00022967"/>
    </source>
</evidence>
<dbReference type="EMBL" id="CP029619">
    <property type="protein sequence ID" value="AWN81987.1"/>
    <property type="molecule type" value="Genomic_DNA"/>
</dbReference>
<dbReference type="InterPro" id="IPR011115">
    <property type="entry name" value="SecA_DEAD"/>
</dbReference>
<dbReference type="InterPro" id="IPR036670">
    <property type="entry name" value="SecA_X-link_sf"/>
</dbReference>
<keyword evidence="8 13" id="KW-0067">ATP-binding</keyword>
<keyword evidence="12 13" id="KW-0472">Membrane</keyword>
<feature type="binding site" evidence="13">
    <location>
        <position position="699"/>
    </location>
    <ligand>
        <name>ATP</name>
        <dbReference type="ChEBI" id="CHEBI:30616"/>
    </ligand>
</feature>
<feature type="domain" description="Helicase ATP-binding" evidence="16">
    <location>
        <begin position="184"/>
        <end position="343"/>
    </location>
</feature>
<dbReference type="AlphaFoldDB" id="A0A2Z3L9E2"/>
<dbReference type="Proteomes" id="UP000245872">
    <property type="component" value="Chromosome"/>
</dbReference>
<evidence type="ECO:0000256" key="9">
    <source>
        <dbReference type="ARBA" id="ARBA00022927"/>
    </source>
</evidence>
<evidence type="ECO:0000313" key="20">
    <source>
        <dbReference type="Proteomes" id="UP000245872"/>
    </source>
</evidence>
<dbReference type="GO" id="GO:0005829">
    <property type="term" value="C:cytosol"/>
    <property type="evidence" value="ECO:0007669"/>
    <property type="project" value="TreeGrafter"/>
</dbReference>
<dbReference type="GO" id="GO:0008564">
    <property type="term" value="F:protein-exporting ATPase activity"/>
    <property type="evidence" value="ECO:0007669"/>
    <property type="project" value="UniProtKB-EC"/>
</dbReference>
<evidence type="ECO:0000256" key="5">
    <source>
        <dbReference type="ARBA" id="ARBA00022490"/>
    </source>
</evidence>
<keyword evidence="5 13" id="KW-0963">Cytoplasm</keyword>
<comment type="subcellular location">
    <subcellularLocation>
        <location evidence="13">Cell membrane</location>
        <topology evidence="13">Peripheral membrane protein</topology>
        <orientation evidence="13">Cytoplasmic side</orientation>
    </subcellularLocation>
    <subcellularLocation>
        <location evidence="1 13">Cytoplasm</location>
    </subcellularLocation>
    <text evidence="13">Distribution is 50-50.</text>
</comment>
<dbReference type="KEGG" id="cher:DK880_00674"/>
<dbReference type="PANTHER" id="PTHR30612">
    <property type="entry name" value="SECA INNER MEMBRANE COMPONENT OF SEC PROTEIN SECRETION SYSTEM"/>
    <property type="match status" value="1"/>
</dbReference>
<evidence type="ECO:0000256" key="11">
    <source>
        <dbReference type="ARBA" id="ARBA00023010"/>
    </source>
</evidence>
<dbReference type="PANTHER" id="PTHR30612:SF0">
    <property type="entry name" value="CHLOROPLAST PROTEIN-TRANSPORTING ATPASE"/>
    <property type="match status" value="1"/>
</dbReference>